<dbReference type="SUPFAM" id="SSF47413">
    <property type="entry name" value="lambda repressor-like DNA-binding domains"/>
    <property type="match status" value="1"/>
</dbReference>
<accession>A0A920CQA8</accession>
<dbReference type="AlphaFoldDB" id="A0A920CQA8"/>
<evidence type="ECO:0000256" key="3">
    <source>
        <dbReference type="ARBA" id="ARBA00023163"/>
    </source>
</evidence>
<proteinExistence type="predicted"/>
<reference evidence="5 6" key="1">
    <citation type="submission" date="2021-03" db="EMBL/GenBank/DDBJ databases">
        <title>Antimicrobial resistance genes in bacteria isolated from Japanese honey, and their potential for conferring macrolide and lincosamide resistance in the American foulbrood pathogen Paenibacillus larvae.</title>
        <authorList>
            <person name="Okamoto M."/>
            <person name="Kumagai M."/>
            <person name="Kanamori H."/>
            <person name="Takamatsu D."/>
        </authorList>
    </citation>
    <scope>NUCLEOTIDE SEQUENCE [LARGE SCALE GENOMIC DNA]</scope>
    <source>
        <strain evidence="5 6">J34TS1</strain>
    </source>
</reference>
<dbReference type="GO" id="GO:0003700">
    <property type="term" value="F:DNA-binding transcription factor activity"/>
    <property type="evidence" value="ECO:0007669"/>
    <property type="project" value="TreeGrafter"/>
</dbReference>
<comment type="caution">
    <text evidence="5">The sequence shown here is derived from an EMBL/GenBank/DDBJ whole genome shotgun (WGS) entry which is preliminary data.</text>
</comment>
<sequence length="358" mass="40151">MAPNNPREESDHLAKLKDIAERVGVSISTVSRAFSNDTSRPVNEETKRKIREVARELGYRIQEEVQAESGTAHKHIACVIPQQLIENHPYFSEVLAGFHDRMNELGHPPAIVRTLDEVSGSDGIQSLIRESGIQGVVIISWYDPKLIERLEEEGIAILGVSLNDERLTVPIVDCDRIFSARMAVRHLIGQGHRRIGFIGGPAYSRKMDDDERFVGYKFAMMEAGLSLPEGWIVNTNWDVDLSYSLLTGLLSNHPKNEWPTAFFCASDMLAIPAMRAVVEQDGRIPQDIAFVGMDDISFAQYTNPPLSSIHVPKYEIGRVAAQFMIDYLDGDYPALPKILLPCRLIIRESSSCIRTENY</sequence>
<protein>
    <submittedName>
        <fullName evidence="5">DNA-binding transcriptional regulator CytR</fullName>
    </submittedName>
</protein>
<dbReference type="EMBL" id="BORT01000006">
    <property type="protein sequence ID" value="GIO47125.1"/>
    <property type="molecule type" value="Genomic_DNA"/>
</dbReference>
<dbReference type="GO" id="GO:0000976">
    <property type="term" value="F:transcription cis-regulatory region binding"/>
    <property type="evidence" value="ECO:0007669"/>
    <property type="project" value="TreeGrafter"/>
</dbReference>
<dbReference type="Gene3D" id="1.10.260.40">
    <property type="entry name" value="lambda repressor-like DNA-binding domains"/>
    <property type="match status" value="1"/>
</dbReference>
<evidence type="ECO:0000313" key="5">
    <source>
        <dbReference type="EMBL" id="GIO47125.1"/>
    </source>
</evidence>
<keyword evidence="3" id="KW-0804">Transcription</keyword>
<evidence type="ECO:0000256" key="1">
    <source>
        <dbReference type="ARBA" id="ARBA00023015"/>
    </source>
</evidence>
<dbReference type="PANTHER" id="PTHR30146:SF109">
    <property type="entry name" value="HTH-TYPE TRANSCRIPTIONAL REGULATOR GALS"/>
    <property type="match status" value="1"/>
</dbReference>
<dbReference type="Gene3D" id="3.40.50.2300">
    <property type="match status" value="2"/>
</dbReference>
<dbReference type="Pfam" id="PF00356">
    <property type="entry name" value="LacI"/>
    <property type="match status" value="1"/>
</dbReference>
<dbReference type="SUPFAM" id="SSF53822">
    <property type="entry name" value="Periplasmic binding protein-like I"/>
    <property type="match status" value="1"/>
</dbReference>
<dbReference type="Proteomes" id="UP000682811">
    <property type="component" value="Unassembled WGS sequence"/>
</dbReference>
<dbReference type="CDD" id="cd01392">
    <property type="entry name" value="HTH_LacI"/>
    <property type="match status" value="1"/>
</dbReference>
<dbReference type="InterPro" id="IPR028082">
    <property type="entry name" value="Peripla_BP_I"/>
</dbReference>
<keyword evidence="1" id="KW-0805">Transcription regulation</keyword>
<keyword evidence="2 5" id="KW-0238">DNA-binding</keyword>
<dbReference type="CDD" id="cd06267">
    <property type="entry name" value="PBP1_LacI_sugar_binding-like"/>
    <property type="match status" value="1"/>
</dbReference>
<keyword evidence="6" id="KW-1185">Reference proteome</keyword>
<dbReference type="InterPro" id="IPR046335">
    <property type="entry name" value="LacI/GalR-like_sensor"/>
</dbReference>
<dbReference type="PROSITE" id="PS50932">
    <property type="entry name" value="HTH_LACI_2"/>
    <property type="match status" value="1"/>
</dbReference>
<dbReference type="PANTHER" id="PTHR30146">
    <property type="entry name" value="LACI-RELATED TRANSCRIPTIONAL REPRESSOR"/>
    <property type="match status" value="1"/>
</dbReference>
<feature type="domain" description="HTH lacI-type" evidence="4">
    <location>
        <begin position="14"/>
        <end position="60"/>
    </location>
</feature>
<dbReference type="InterPro" id="IPR010982">
    <property type="entry name" value="Lambda_DNA-bd_dom_sf"/>
</dbReference>
<name>A0A920CQA8_9BACL</name>
<evidence type="ECO:0000313" key="6">
    <source>
        <dbReference type="Proteomes" id="UP000682811"/>
    </source>
</evidence>
<dbReference type="Pfam" id="PF13377">
    <property type="entry name" value="Peripla_BP_3"/>
    <property type="match status" value="1"/>
</dbReference>
<dbReference type="InterPro" id="IPR000843">
    <property type="entry name" value="HTH_LacI"/>
</dbReference>
<evidence type="ECO:0000256" key="2">
    <source>
        <dbReference type="ARBA" id="ARBA00023125"/>
    </source>
</evidence>
<dbReference type="SMART" id="SM00354">
    <property type="entry name" value="HTH_LACI"/>
    <property type="match status" value="1"/>
</dbReference>
<evidence type="ECO:0000259" key="4">
    <source>
        <dbReference type="PROSITE" id="PS50932"/>
    </source>
</evidence>
<gene>
    <name evidence="5" type="ORF">J34TS1_18900</name>
</gene>
<organism evidence="5 6">
    <name type="scientific">Paenibacillus azoreducens</name>
    <dbReference type="NCBI Taxonomy" id="116718"/>
    <lineage>
        <taxon>Bacteria</taxon>
        <taxon>Bacillati</taxon>
        <taxon>Bacillota</taxon>
        <taxon>Bacilli</taxon>
        <taxon>Bacillales</taxon>
        <taxon>Paenibacillaceae</taxon>
        <taxon>Paenibacillus</taxon>
    </lineage>
</organism>